<dbReference type="InterPro" id="IPR013216">
    <property type="entry name" value="Methyltransf_11"/>
</dbReference>
<dbReference type="EMBL" id="JANPWB010000011">
    <property type="protein sequence ID" value="KAJ1132231.1"/>
    <property type="molecule type" value="Genomic_DNA"/>
</dbReference>
<accession>A0AAV7PV78</accession>
<dbReference type="Gene3D" id="3.40.50.150">
    <property type="entry name" value="Vaccinia Virus protein VP39"/>
    <property type="match status" value="1"/>
</dbReference>
<dbReference type="InterPro" id="IPR029063">
    <property type="entry name" value="SAM-dependent_MTases_sf"/>
</dbReference>
<dbReference type="Proteomes" id="UP001066276">
    <property type="component" value="Chromosome 7"/>
</dbReference>
<evidence type="ECO:0000256" key="1">
    <source>
        <dbReference type="ARBA" id="ARBA00008361"/>
    </source>
</evidence>
<proteinExistence type="inferred from homology"/>
<comment type="caution">
    <text evidence="5">The sequence shown here is derived from an EMBL/GenBank/DDBJ whole genome shotgun (WGS) entry which is preliminary data.</text>
</comment>
<dbReference type="InterPro" id="IPR051052">
    <property type="entry name" value="Diverse_substrate_MTase"/>
</dbReference>
<protein>
    <recommendedName>
        <fullName evidence="4">Methyltransferase type 11 domain-containing protein</fullName>
    </recommendedName>
</protein>
<dbReference type="PANTHER" id="PTHR44942:SF4">
    <property type="entry name" value="METHYLTRANSFERASE TYPE 11 DOMAIN-CONTAINING PROTEIN"/>
    <property type="match status" value="1"/>
</dbReference>
<evidence type="ECO:0000313" key="5">
    <source>
        <dbReference type="EMBL" id="KAJ1132231.1"/>
    </source>
</evidence>
<keyword evidence="2" id="KW-0489">Methyltransferase</keyword>
<dbReference type="GO" id="GO:0032259">
    <property type="term" value="P:methylation"/>
    <property type="evidence" value="ECO:0007669"/>
    <property type="project" value="UniProtKB-KW"/>
</dbReference>
<keyword evidence="3" id="KW-0808">Transferase</keyword>
<evidence type="ECO:0000313" key="6">
    <source>
        <dbReference type="Proteomes" id="UP001066276"/>
    </source>
</evidence>
<sequence>MAFPFFETKERVSIYRKYMIPTPKEVNDVILSYLEEKKGSPFELAVDVGCGSGQSTPFLADNFQKVVGIDISEAQIQEAKRVGSSPNVSYLVAAAEHMPFEDGSVDLITATVAAHWFKMKEFMKEVDRVLKPNGCLAMATLHTHFDLYYKDCSQSASDALNEAYEFLGANYSGGGFGRVKSEYKEIFDAVHFSDKKRVTNILQKSTMSVTELMRFTESICIYQNFLSKDPEAAKQFLHELQERLLKIMGVSSADTELEVVCSFLCVLARKAA</sequence>
<dbReference type="PANTHER" id="PTHR44942">
    <property type="entry name" value="METHYLTRANSF_11 DOMAIN-CONTAINING PROTEIN"/>
    <property type="match status" value="1"/>
</dbReference>
<gene>
    <name evidence="5" type="ORF">NDU88_010558</name>
</gene>
<reference evidence="5" key="1">
    <citation type="journal article" date="2022" name="bioRxiv">
        <title>Sequencing and chromosome-scale assembly of the giantPleurodeles waltlgenome.</title>
        <authorList>
            <person name="Brown T."/>
            <person name="Elewa A."/>
            <person name="Iarovenko S."/>
            <person name="Subramanian E."/>
            <person name="Araus A.J."/>
            <person name="Petzold A."/>
            <person name="Susuki M."/>
            <person name="Suzuki K.-i.T."/>
            <person name="Hayashi T."/>
            <person name="Toyoda A."/>
            <person name="Oliveira C."/>
            <person name="Osipova E."/>
            <person name="Leigh N.D."/>
            <person name="Simon A."/>
            <person name="Yun M.H."/>
        </authorList>
    </citation>
    <scope>NUCLEOTIDE SEQUENCE</scope>
    <source>
        <strain evidence="5">20211129_DDA</strain>
        <tissue evidence="5">Liver</tissue>
    </source>
</reference>
<dbReference type="SUPFAM" id="SSF53335">
    <property type="entry name" value="S-adenosyl-L-methionine-dependent methyltransferases"/>
    <property type="match status" value="1"/>
</dbReference>
<name>A0AAV7PV78_PLEWA</name>
<comment type="similarity">
    <text evidence="1">Belongs to the methyltransferase superfamily.</text>
</comment>
<evidence type="ECO:0000259" key="4">
    <source>
        <dbReference type="Pfam" id="PF08241"/>
    </source>
</evidence>
<evidence type="ECO:0000256" key="2">
    <source>
        <dbReference type="ARBA" id="ARBA00022603"/>
    </source>
</evidence>
<feature type="domain" description="Methyltransferase type 11" evidence="4">
    <location>
        <begin position="46"/>
        <end position="137"/>
    </location>
</feature>
<organism evidence="5 6">
    <name type="scientific">Pleurodeles waltl</name>
    <name type="common">Iberian ribbed newt</name>
    <dbReference type="NCBI Taxonomy" id="8319"/>
    <lineage>
        <taxon>Eukaryota</taxon>
        <taxon>Metazoa</taxon>
        <taxon>Chordata</taxon>
        <taxon>Craniata</taxon>
        <taxon>Vertebrata</taxon>
        <taxon>Euteleostomi</taxon>
        <taxon>Amphibia</taxon>
        <taxon>Batrachia</taxon>
        <taxon>Caudata</taxon>
        <taxon>Salamandroidea</taxon>
        <taxon>Salamandridae</taxon>
        <taxon>Pleurodelinae</taxon>
        <taxon>Pleurodeles</taxon>
    </lineage>
</organism>
<dbReference type="CDD" id="cd02440">
    <property type="entry name" value="AdoMet_MTases"/>
    <property type="match status" value="1"/>
</dbReference>
<dbReference type="AlphaFoldDB" id="A0AAV7PV78"/>
<keyword evidence="6" id="KW-1185">Reference proteome</keyword>
<dbReference type="Pfam" id="PF08241">
    <property type="entry name" value="Methyltransf_11"/>
    <property type="match status" value="1"/>
</dbReference>
<dbReference type="GO" id="GO:0008757">
    <property type="term" value="F:S-adenosylmethionine-dependent methyltransferase activity"/>
    <property type="evidence" value="ECO:0007669"/>
    <property type="project" value="InterPro"/>
</dbReference>
<evidence type="ECO:0000256" key="3">
    <source>
        <dbReference type="ARBA" id="ARBA00022679"/>
    </source>
</evidence>